<evidence type="ECO:0000313" key="2">
    <source>
        <dbReference type="EMBL" id="WVZ13260.1"/>
    </source>
</evidence>
<evidence type="ECO:0000313" key="3">
    <source>
        <dbReference type="Proteomes" id="UP001374535"/>
    </source>
</evidence>
<proteinExistence type="predicted"/>
<dbReference type="EMBL" id="CP144696">
    <property type="protein sequence ID" value="WVZ13260.1"/>
    <property type="molecule type" value="Genomic_DNA"/>
</dbReference>
<dbReference type="InterPro" id="IPR036047">
    <property type="entry name" value="F-box-like_dom_sf"/>
</dbReference>
<dbReference type="PANTHER" id="PTHR31672">
    <property type="entry name" value="BNACNNG10540D PROTEIN"/>
    <property type="match status" value="1"/>
</dbReference>
<dbReference type="SMART" id="SM00256">
    <property type="entry name" value="FBOX"/>
    <property type="match status" value="1"/>
</dbReference>
<protein>
    <recommendedName>
        <fullName evidence="1">F-box domain-containing protein</fullName>
    </recommendedName>
</protein>
<sequence length="167" mass="19642">MELLPEDMIMEILLKLNVKSLVRCKSVCKSWLFLISDSHFKKLHFDLSAATEKFMFVSKRKLLTIDFNASLHHDSSCVHFKVPRKIFHPHYFKFGGSCRGFLVLESWKHKYLWNPCTGFYKQVLIFTVMIENMQRFSRSELISGRKLNLSICPSHPVTRRIIAQAEF</sequence>
<dbReference type="CDD" id="cd22157">
    <property type="entry name" value="F-box_AtFBW1-like"/>
    <property type="match status" value="1"/>
</dbReference>
<dbReference type="SUPFAM" id="SSF81383">
    <property type="entry name" value="F-box domain"/>
    <property type="match status" value="1"/>
</dbReference>
<reference evidence="2 3" key="1">
    <citation type="journal article" date="2023" name="Life. Sci Alliance">
        <title>Evolutionary insights into 3D genome organization and epigenetic landscape of Vigna mungo.</title>
        <authorList>
            <person name="Junaid A."/>
            <person name="Singh B."/>
            <person name="Bhatia S."/>
        </authorList>
    </citation>
    <scope>NUCLEOTIDE SEQUENCE [LARGE SCALE GENOMIC DNA]</scope>
    <source>
        <strain evidence="2">Urdbean</strain>
    </source>
</reference>
<dbReference type="Proteomes" id="UP001374535">
    <property type="component" value="Chromosome 5"/>
</dbReference>
<name>A0AAQ3NML0_VIGMU</name>
<gene>
    <name evidence="2" type="ORF">V8G54_017790</name>
</gene>
<organism evidence="2 3">
    <name type="scientific">Vigna mungo</name>
    <name type="common">Black gram</name>
    <name type="synonym">Phaseolus mungo</name>
    <dbReference type="NCBI Taxonomy" id="3915"/>
    <lineage>
        <taxon>Eukaryota</taxon>
        <taxon>Viridiplantae</taxon>
        <taxon>Streptophyta</taxon>
        <taxon>Embryophyta</taxon>
        <taxon>Tracheophyta</taxon>
        <taxon>Spermatophyta</taxon>
        <taxon>Magnoliopsida</taxon>
        <taxon>eudicotyledons</taxon>
        <taxon>Gunneridae</taxon>
        <taxon>Pentapetalae</taxon>
        <taxon>rosids</taxon>
        <taxon>fabids</taxon>
        <taxon>Fabales</taxon>
        <taxon>Fabaceae</taxon>
        <taxon>Papilionoideae</taxon>
        <taxon>50 kb inversion clade</taxon>
        <taxon>NPAAA clade</taxon>
        <taxon>indigoferoid/millettioid clade</taxon>
        <taxon>Phaseoleae</taxon>
        <taxon>Vigna</taxon>
    </lineage>
</organism>
<dbReference type="PROSITE" id="PS50181">
    <property type="entry name" value="FBOX"/>
    <property type="match status" value="1"/>
</dbReference>
<accession>A0AAQ3NML0</accession>
<feature type="domain" description="F-box" evidence="1">
    <location>
        <begin position="1"/>
        <end position="43"/>
    </location>
</feature>
<dbReference type="InterPro" id="IPR050796">
    <property type="entry name" value="SCF_F-box_component"/>
</dbReference>
<dbReference type="Gene3D" id="1.20.1280.50">
    <property type="match status" value="1"/>
</dbReference>
<dbReference type="AlphaFoldDB" id="A0AAQ3NML0"/>
<evidence type="ECO:0000259" key="1">
    <source>
        <dbReference type="PROSITE" id="PS50181"/>
    </source>
</evidence>
<dbReference type="Pfam" id="PF00646">
    <property type="entry name" value="F-box"/>
    <property type="match status" value="1"/>
</dbReference>
<dbReference type="PANTHER" id="PTHR31672:SF13">
    <property type="entry name" value="F-BOX PROTEIN CPR30-LIKE"/>
    <property type="match status" value="1"/>
</dbReference>
<dbReference type="InterPro" id="IPR001810">
    <property type="entry name" value="F-box_dom"/>
</dbReference>
<keyword evidence="3" id="KW-1185">Reference proteome</keyword>